<name>A0A6H5IMW3_9HYME</name>
<keyword evidence="1" id="KW-0812">Transmembrane</keyword>
<evidence type="ECO:0000313" key="3">
    <source>
        <dbReference type="Proteomes" id="UP000479190"/>
    </source>
</evidence>
<feature type="transmembrane region" description="Helical" evidence="1">
    <location>
        <begin position="50"/>
        <end position="67"/>
    </location>
</feature>
<dbReference type="Proteomes" id="UP000479190">
    <property type="component" value="Unassembled WGS sequence"/>
</dbReference>
<protein>
    <submittedName>
        <fullName evidence="2">Uncharacterized protein</fullName>
    </submittedName>
</protein>
<dbReference type="EMBL" id="CADCXV010000972">
    <property type="protein sequence ID" value="CAB0039632.1"/>
    <property type="molecule type" value="Genomic_DNA"/>
</dbReference>
<dbReference type="AlphaFoldDB" id="A0A6H5IMW3"/>
<gene>
    <name evidence="2" type="ORF">TBRA_LOCUS11371</name>
</gene>
<proteinExistence type="predicted"/>
<feature type="transmembrane region" description="Helical" evidence="1">
    <location>
        <begin position="12"/>
        <end position="30"/>
    </location>
</feature>
<sequence length="214" mass="23975">MKKHNAHASVEKIYYANIMIFLYNFLHLCIKLTRQCYNLPFMSQKMLDKLIGVYSILGTPMVVVISVRRRSRNTTNFSMREICSCLRADIQRLNKSSTSTPLRDCYAKLTCFNPLAACLSAQRAGGGNSKSLDVFIIGLVKKIRACELCLCICICYVCNARRQSSAERYRAILHVVDVITSRATQASLARAAGAADATIRTARCYFMVTFSPSN</sequence>
<accession>A0A6H5IMW3</accession>
<reference evidence="2 3" key="1">
    <citation type="submission" date="2020-02" db="EMBL/GenBank/DDBJ databases">
        <authorList>
            <person name="Ferguson B K."/>
        </authorList>
    </citation>
    <scope>NUCLEOTIDE SEQUENCE [LARGE SCALE GENOMIC DNA]</scope>
</reference>
<evidence type="ECO:0000256" key="1">
    <source>
        <dbReference type="SAM" id="Phobius"/>
    </source>
</evidence>
<keyword evidence="1" id="KW-1133">Transmembrane helix</keyword>
<organism evidence="2 3">
    <name type="scientific">Trichogramma brassicae</name>
    <dbReference type="NCBI Taxonomy" id="86971"/>
    <lineage>
        <taxon>Eukaryota</taxon>
        <taxon>Metazoa</taxon>
        <taxon>Ecdysozoa</taxon>
        <taxon>Arthropoda</taxon>
        <taxon>Hexapoda</taxon>
        <taxon>Insecta</taxon>
        <taxon>Pterygota</taxon>
        <taxon>Neoptera</taxon>
        <taxon>Endopterygota</taxon>
        <taxon>Hymenoptera</taxon>
        <taxon>Apocrita</taxon>
        <taxon>Proctotrupomorpha</taxon>
        <taxon>Chalcidoidea</taxon>
        <taxon>Trichogrammatidae</taxon>
        <taxon>Trichogramma</taxon>
    </lineage>
</organism>
<evidence type="ECO:0000313" key="2">
    <source>
        <dbReference type="EMBL" id="CAB0039632.1"/>
    </source>
</evidence>
<keyword evidence="1" id="KW-0472">Membrane</keyword>
<keyword evidence="3" id="KW-1185">Reference proteome</keyword>